<dbReference type="Proteomes" id="UP000256562">
    <property type="component" value="Unassembled WGS sequence"/>
</dbReference>
<dbReference type="EMBL" id="JAEDAQ010000010">
    <property type="protein sequence ID" value="MBH9581182.1"/>
    <property type="molecule type" value="Genomic_DNA"/>
</dbReference>
<keyword evidence="3" id="KW-1003">Cell membrane</keyword>
<keyword evidence="7 17" id="KW-0547">Nucleotide-binding</keyword>
<feature type="transmembrane region" description="Helical" evidence="19">
    <location>
        <begin position="45"/>
        <end position="65"/>
    </location>
</feature>
<dbReference type="PROSITE" id="PS01069">
    <property type="entry name" value="DAGK_PROKAR"/>
    <property type="match status" value="1"/>
</dbReference>
<dbReference type="GO" id="GO:0016301">
    <property type="term" value="F:kinase activity"/>
    <property type="evidence" value="ECO:0007669"/>
    <property type="project" value="UniProtKB-KW"/>
</dbReference>
<keyword evidence="6 19" id="KW-0812">Transmembrane</keyword>
<feature type="transmembrane region" description="Helical" evidence="19">
    <location>
        <begin position="86"/>
        <end position="107"/>
    </location>
</feature>
<feature type="binding site" evidence="17">
    <location>
        <position position="6"/>
    </location>
    <ligand>
        <name>ATP</name>
        <dbReference type="ChEBI" id="CHEBI:30616"/>
    </ligand>
</feature>
<comment type="subcellular location">
    <subcellularLocation>
        <location evidence="1">Cell membrane</location>
        <topology evidence="1">Multi-pass membrane protein</topology>
    </subcellularLocation>
</comment>
<evidence type="ECO:0000256" key="18">
    <source>
        <dbReference type="PIRSR" id="PIRSR600829-4"/>
    </source>
</evidence>
<dbReference type="CDD" id="cd14265">
    <property type="entry name" value="UDPK_IM_like"/>
    <property type="match status" value="1"/>
</dbReference>
<feature type="active site" description="Proton acceptor" evidence="15">
    <location>
        <position position="59"/>
    </location>
</feature>
<dbReference type="GO" id="GO:0005524">
    <property type="term" value="F:ATP binding"/>
    <property type="evidence" value="ECO:0007669"/>
    <property type="project" value="UniProtKB-KW"/>
</dbReference>
<dbReference type="EMBL" id="QKYD01000051">
    <property type="protein sequence ID" value="REI23916.1"/>
    <property type="molecule type" value="Genomic_DNA"/>
</dbReference>
<dbReference type="GeneID" id="48058448"/>
<evidence type="ECO:0000256" key="7">
    <source>
        <dbReference type="ARBA" id="ARBA00022741"/>
    </source>
</evidence>
<keyword evidence="9 17" id="KW-0067">ATP-binding</keyword>
<evidence type="ECO:0000256" key="11">
    <source>
        <dbReference type="ARBA" id="ARBA00023098"/>
    </source>
</evidence>
<dbReference type="EMBL" id="QKXQ01000243">
    <property type="protein sequence ID" value="REH96660.1"/>
    <property type="molecule type" value="Genomic_DNA"/>
</dbReference>
<evidence type="ECO:0000256" key="9">
    <source>
        <dbReference type="ARBA" id="ARBA00022840"/>
    </source>
</evidence>
<dbReference type="Gene3D" id="1.10.287.3610">
    <property type="match status" value="1"/>
</dbReference>
<evidence type="ECO:0000256" key="2">
    <source>
        <dbReference type="ARBA" id="ARBA00005967"/>
    </source>
</evidence>
<evidence type="ECO:0000313" key="21">
    <source>
        <dbReference type="EMBL" id="REH96660.1"/>
    </source>
</evidence>
<feature type="binding site" evidence="17">
    <location>
        <begin position="84"/>
        <end position="85"/>
    </location>
    <ligand>
        <name>ATP</name>
        <dbReference type="ChEBI" id="CHEBI:30616"/>
    </ligand>
</feature>
<keyword evidence="11" id="KW-0443">Lipid metabolism</keyword>
<evidence type="ECO:0000313" key="20">
    <source>
        <dbReference type="EMBL" id="MBH9581182.1"/>
    </source>
</evidence>
<feature type="binding site" evidence="17">
    <location>
        <position position="66"/>
    </location>
    <ligand>
        <name>ATP</name>
        <dbReference type="ChEBI" id="CHEBI:30616"/>
    </ligand>
</feature>
<keyword evidence="10 19" id="KW-1133">Transmembrane helix</keyword>
<reference evidence="23 24" key="1">
    <citation type="journal article" date="2018" name="Vet. Microbiol.">
        <title>Characterisation of Staphylococcus felis isolated from cats using whole genome sequencing.</title>
        <authorList>
            <person name="Worthing K."/>
            <person name="Pang S."/>
            <person name="Trott D.J."/>
            <person name="Abraham S."/>
            <person name="Coombs G.W."/>
            <person name="Jordan D."/>
            <person name="McIntyre L."/>
            <person name="Davies M.R."/>
            <person name="Norris J."/>
        </authorList>
    </citation>
    <scope>NUCLEOTIDE SEQUENCE [LARGE SCALE GENOMIC DNA]</scope>
    <source>
        <strain evidence="22 23">F25</strain>
        <strain evidence="21 24">F9</strain>
    </source>
</reference>
<keyword evidence="14" id="KW-1208">Phospholipid metabolism</keyword>
<dbReference type="Proteomes" id="UP000256337">
    <property type="component" value="Unassembled WGS sequence"/>
</dbReference>
<dbReference type="InterPro" id="IPR000829">
    <property type="entry name" value="DAGK"/>
</dbReference>
<comment type="similarity">
    <text evidence="2">Belongs to the bacterial diacylglycerol kinase family.</text>
</comment>
<evidence type="ECO:0000313" key="25">
    <source>
        <dbReference type="Proteomes" id="UP000597038"/>
    </source>
</evidence>
<evidence type="ECO:0000256" key="5">
    <source>
        <dbReference type="ARBA" id="ARBA00022679"/>
    </source>
</evidence>
<evidence type="ECO:0000256" key="4">
    <source>
        <dbReference type="ARBA" id="ARBA00022516"/>
    </source>
</evidence>
<dbReference type="Pfam" id="PF01219">
    <property type="entry name" value="DAGK_prokar"/>
    <property type="match status" value="1"/>
</dbReference>
<dbReference type="PANTHER" id="PTHR34299:SF1">
    <property type="entry name" value="DIACYLGLYCEROL KINASE"/>
    <property type="match status" value="1"/>
</dbReference>
<dbReference type="GO" id="GO:0046872">
    <property type="term" value="F:metal ion binding"/>
    <property type="evidence" value="ECO:0007669"/>
    <property type="project" value="UniProtKB-KW"/>
</dbReference>
<evidence type="ECO:0000256" key="6">
    <source>
        <dbReference type="ARBA" id="ARBA00022692"/>
    </source>
</evidence>
<keyword evidence="25" id="KW-1185">Reference proteome</keyword>
<dbReference type="Proteomes" id="UP000597038">
    <property type="component" value="Unassembled WGS sequence"/>
</dbReference>
<evidence type="ECO:0000256" key="8">
    <source>
        <dbReference type="ARBA" id="ARBA00022777"/>
    </source>
</evidence>
<dbReference type="AlphaFoldDB" id="A0A2K3ZGC3"/>
<evidence type="ECO:0000256" key="3">
    <source>
        <dbReference type="ARBA" id="ARBA00022475"/>
    </source>
</evidence>
<dbReference type="OrthoDB" id="9789934at2"/>
<gene>
    <name evidence="22" type="ORF">DOS76_02965</name>
    <name evidence="21" type="ORF">DOS83_05180</name>
    <name evidence="20" type="ORF">I9026_07300</name>
</gene>
<protein>
    <submittedName>
        <fullName evidence="21">Diacylglycerol kinase family protein</fullName>
    </submittedName>
</protein>
<organism evidence="21 24">
    <name type="scientific">Staphylococcus felis</name>
    <dbReference type="NCBI Taxonomy" id="46127"/>
    <lineage>
        <taxon>Bacteria</taxon>
        <taxon>Bacillati</taxon>
        <taxon>Bacillota</taxon>
        <taxon>Bacilli</taxon>
        <taxon>Bacillales</taxon>
        <taxon>Staphylococcaceae</taxon>
        <taxon>Staphylococcus</taxon>
    </lineage>
</organism>
<keyword evidence="8 21" id="KW-0418">Kinase</keyword>
<keyword evidence="18" id="KW-0460">Magnesium</keyword>
<evidence type="ECO:0000313" key="22">
    <source>
        <dbReference type="EMBL" id="REI23916.1"/>
    </source>
</evidence>
<evidence type="ECO:0000256" key="12">
    <source>
        <dbReference type="ARBA" id="ARBA00023136"/>
    </source>
</evidence>
<keyword evidence="5" id="KW-0808">Transferase</keyword>
<evidence type="ECO:0000256" key="17">
    <source>
        <dbReference type="PIRSR" id="PIRSR600829-3"/>
    </source>
</evidence>
<comment type="cofactor">
    <cofactor evidence="18">
        <name>Mg(2+)</name>
        <dbReference type="ChEBI" id="CHEBI:18420"/>
    </cofactor>
    <text evidence="18">Mn(2+), Zn(2+), Cd(2+) and Co(2+) support activity to lesser extents.</text>
</comment>
<evidence type="ECO:0000256" key="10">
    <source>
        <dbReference type="ARBA" id="ARBA00022989"/>
    </source>
</evidence>
<evidence type="ECO:0000256" key="13">
    <source>
        <dbReference type="ARBA" id="ARBA00023209"/>
    </source>
</evidence>
<reference evidence="20 25" key="2">
    <citation type="submission" date="2020-12" db="EMBL/GenBank/DDBJ databases">
        <title>Genomic analysis of Staphylococcus felis from a cat with skin infection.</title>
        <authorList>
            <person name="Aslantas O."/>
            <person name="Keskin O."/>
            <person name="Buyukaltay K."/>
            <person name="Gullu Yucetepe A."/>
        </authorList>
    </citation>
    <scope>NUCLEOTIDE SEQUENCE [LARGE SCALE GENOMIC DNA]</scope>
    <source>
        <strain evidence="20 25">HARRANVET</strain>
    </source>
</reference>
<evidence type="ECO:0000256" key="16">
    <source>
        <dbReference type="PIRSR" id="PIRSR600829-2"/>
    </source>
</evidence>
<dbReference type="PANTHER" id="PTHR34299">
    <property type="entry name" value="DIACYLGLYCEROL KINASE"/>
    <property type="match status" value="1"/>
</dbReference>
<evidence type="ECO:0000256" key="19">
    <source>
        <dbReference type="SAM" id="Phobius"/>
    </source>
</evidence>
<evidence type="ECO:0000256" key="14">
    <source>
        <dbReference type="ARBA" id="ARBA00023264"/>
    </source>
</evidence>
<name>A0A2K3ZGC3_9STAP</name>
<evidence type="ECO:0000313" key="24">
    <source>
        <dbReference type="Proteomes" id="UP000256562"/>
    </source>
</evidence>
<sequence>MKRFKYAFEGGKILLKKDPNFTYHLICGLVVLILAIIFQVNQFEWLFLILATFLVWTTEAINTAIEFTVDLVTDKYHPLAKYAKDIAAFSVLISSVFAIIVACIIFIPKII</sequence>
<dbReference type="RefSeq" id="WP_103208087.1">
    <property type="nucleotide sequence ID" value="NZ_CAJUZQ010000011.1"/>
</dbReference>
<feature type="binding site" evidence="16">
    <location>
        <position position="59"/>
    </location>
    <ligand>
        <name>substrate</name>
    </ligand>
</feature>
<accession>A0A2K3ZGC3</accession>
<dbReference type="GO" id="GO:0008654">
    <property type="term" value="P:phospholipid biosynthetic process"/>
    <property type="evidence" value="ECO:0007669"/>
    <property type="project" value="UniProtKB-KW"/>
</dbReference>
<comment type="caution">
    <text evidence="21">The sequence shown here is derived from an EMBL/GenBank/DDBJ whole genome shotgun (WGS) entry which is preliminary data.</text>
</comment>
<keyword evidence="12 19" id="KW-0472">Membrane</keyword>
<keyword evidence="4" id="KW-0444">Lipid biosynthesis</keyword>
<proteinExistence type="inferred from homology"/>
<evidence type="ECO:0000313" key="23">
    <source>
        <dbReference type="Proteomes" id="UP000256337"/>
    </source>
</evidence>
<dbReference type="InterPro" id="IPR033717">
    <property type="entry name" value="UDPK"/>
</dbReference>
<dbReference type="InterPro" id="IPR036945">
    <property type="entry name" value="DAGK_sf"/>
</dbReference>
<feature type="transmembrane region" description="Helical" evidence="19">
    <location>
        <begin position="21"/>
        <end position="39"/>
    </location>
</feature>
<dbReference type="GO" id="GO:0005886">
    <property type="term" value="C:plasma membrane"/>
    <property type="evidence" value="ECO:0007669"/>
    <property type="project" value="UniProtKB-SubCell"/>
</dbReference>
<evidence type="ECO:0000256" key="15">
    <source>
        <dbReference type="PIRSR" id="PIRSR600829-1"/>
    </source>
</evidence>
<evidence type="ECO:0000256" key="1">
    <source>
        <dbReference type="ARBA" id="ARBA00004651"/>
    </source>
</evidence>
<keyword evidence="18" id="KW-0479">Metal-binding</keyword>
<feature type="binding site" evidence="18">
    <location>
        <position position="66"/>
    </location>
    <ligand>
        <name>a divalent metal cation</name>
        <dbReference type="ChEBI" id="CHEBI:60240"/>
    </ligand>
</feature>
<keyword evidence="13" id="KW-0594">Phospholipid biosynthesis</keyword>
<dbReference type="KEGG" id="sfq:C7J90_09435"/>